<protein>
    <submittedName>
        <fullName evidence="1">Uncharacterized protein</fullName>
    </submittedName>
</protein>
<sequence>MGYVVKFSNCFNSLMVMRICYIVDSLSFSLSSPLPPHTHWQAHVCVYNFPIIL</sequence>
<accession>A0A2P2PYW5</accession>
<dbReference type="EMBL" id="GGEC01079430">
    <property type="protein sequence ID" value="MBX59914.1"/>
    <property type="molecule type" value="Transcribed_RNA"/>
</dbReference>
<reference evidence="1" key="1">
    <citation type="submission" date="2018-02" db="EMBL/GenBank/DDBJ databases">
        <title>Rhizophora mucronata_Transcriptome.</title>
        <authorList>
            <person name="Meera S.P."/>
            <person name="Sreeshan A."/>
            <person name="Augustine A."/>
        </authorList>
    </citation>
    <scope>NUCLEOTIDE SEQUENCE</scope>
    <source>
        <tissue evidence="1">Leaf</tissue>
    </source>
</reference>
<proteinExistence type="predicted"/>
<dbReference type="AlphaFoldDB" id="A0A2P2PYW5"/>
<name>A0A2P2PYW5_RHIMU</name>
<evidence type="ECO:0000313" key="1">
    <source>
        <dbReference type="EMBL" id="MBX59914.1"/>
    </source>
</evidence>
<organism evidence="1">
    <name type="scientific">Rhizophora mucronata</name>
    <name type="common">Asiatic mangrove</name>
    <dbReference type="NCBI Taxonomy" id="61149"/>
    <lineage>
        <taxon>Eukaryota</taxon>
        <taxon>Viridiplantae</taxon>
        <taxon>Streptophyta</taxon>
        <taxon>Embryophyta</taxon>
        <taxon>Tracheophyta</taxon>
        <taxon>Spermatophyta</taxon>
        <taxon>Magnoliopsida</taxon>
        <taxon>eudicotyledons</taxon>
        <taxon>Gunneridae</taxon>
        <taxon>Pentapetalae</taxon>
        <taxon>rosids</taxon>
        <taxon>fabids</taxon>
        <taxon>Malpighiales</taxon>
        <taxon>Rhizophoraceae</taxon>
        <taxon>Rhizophora</taxon>
    </lineage>
</organism>